<gene>
    <name evidence="4" type="primary">LOC100906498</name>
</gene>
<reference evidence="4" key="1">
    <citation type="submission" date="2025-08" db="UniProtKB">
        <authorList>
            <consortium name="RefSeq"/>
        </authorList>
    </citation>
    <scope>IDENTIFICATION</scope>
</reference>
<dbReference type="Gene3D" id="1.20.1280.50">
    <property type="match status" value="1"/>
</dbReference>
<dbReference type="PANTHER" id="PTHR13318:SF101">
    <property type="entry name" value="F-BOX_LRR PROTEIN"/>
    <property type="match status" value="1"/>
</dbReference>
<dbReference type="Pfam" id="PF12937">
    <property type="entry name" value="F-box-like"/>
    <property type="match status" value="1"/>
</dbReference>
<dbReference type="RefSeq" id="XP_003743121.1">
    <property type="nucleotide sequence ID" value="XM_003743073.1"/>
</dbReference>
<dbReference type="PANTHER" id="PTHR13318">
    <property type="entry name" value="PARTNER OF PAIRED, ISOFORM B-RELATED"/>
    <property type="match status" value="1"/>
</dbReference>
<dbReference type="SMART" id="SM00367">
    <property type="entry name" value="LRR_CC"/>
    <property type="match status" value="6"/>
</dbReference>
<evidence type="ECO:0000259" key="2">
    <source>
        <dbReference type="PROSITE" id="PS50181"/>
    </source>
</evidence>
<sequence length="594" mass="67201">MNVCVFPEAGRPWERSETFQAGGGIYPSAILRQEFKAVLGELYVAGEPQEATMDGLPLELLELIFLKLPTADRLSCARACRQWAQVLCSSALLMDVRFVVRGPCSKARTTILMGSNREYSNFRIVRANLNTFNRSLWTKIGGNIRDLHLIRCEWSIRSLASILRQCPKLESLTLTAGAPLCTLPVLHKPPKRIRLDKVRTSVLSVRTLIIEDSEELFLSEDTLDHLLELMPNLTSLSMRSSFEGDADFKNAFPSLMKSRHRFTELDIDFDDIDSEHVIRLMEKYSESLRKLSLRSCCYLTVEAYAAISRCSNLRSLLLNEAKWLDDRQARILLDSSPELESLSIRVGALRNETTSAILGLKKLRRLILKFTFIVDPGFLSCLKSLSSLEHLELDFIEDGPELFRTMACLKNLRTLILADCEITSDCVEVIVENFKKIETLELNCITLNELDGTKFRLLKNLRSLSLDQALWLTDSAFESGIGPSDLESLALSSCPLTDVGLLSIATNHGRLEKLELSACRNISDAGVASLLSREPFLRSLSLASCWGLSDKILRFIRDRCFRLDLLELQLYQMTRSAVALFVKRRPSVEIQEYW</sequence>
<dbReference type="Proteomes" id="UP000694867">
    <property type="component" value="Unplaced"/>
</dbReference>
<keyword evidence="3" id="KW-1185">Reference proteome</keyword>
<dbReference type="AlphaFoldDB" id="A0AAJ6VXT9"/>
<dbReference type="InterPro" id="IPR032675">
    <property type="entry name" value="LRR_dom_sf"/>
</dbReference>
<name>A0AAJ6VXT9_9ACAR</name>
<keyword evidence="1" id="KW-0833">Ubl conjugation pathway</keyword>
<dbReference type="InterPro" id="IPR036047">
    <property type="entry name" value="F-box-like_dom_sf"/>
</dbReference>
<dbReference type="Pfam" id="PF13516">
    <property type="entry name" value="LRR_6"/>
    <property type="match status" value="1"/>
</dbReference>
<dbReference type="SMART" id="SM00256">
    <property type="entry name" value="FBOX"/>
    <property type="match status" value="1"/>
</dbReference>
<dbReference type="InterPro" id="IPR001611">
    <property type="entry name" value="Leu-rich_rpt"/>
</dbReference>
<organism evidence="3 4">
    <name type="scientific">Galendromus occidentalis</name>
    <name type="common">western predatory mite</name>
    <dbReference type="NCBI Taxonomy" id="34638"/>
    <lineage>
        <taxon>Eukaryota</taxon>
        <taxon>Metazoa</taxon>
        <taxon>Ecdysozoa</taxon>
        <taxon>Arthropoda</taxon>
        <taxon>Chelicerata</taxon>
        <taxon>Arachnida</taxon>
        <taxon>Acari</taxon>
        <taxon>Parasitiformes</taxon>
        <taxon>Mesostigmata</taxon>
        <taxon>Gamasina</taxon>
        <taxon>Phytoseioidea</taxon>
        <taxon>Phytoseiidae</taxon>
        <taxon>Typhlodrominae</taxon>
        <taxon>Galendromus</taxon>
    </lineage>
</organism>
<dbReference type="GO" id="GO:0031146">
    <property type="term" value="P:SCF-dependent proteasomal ubiquitin-dependent protein catabolic process"/>
    <property type="evidence" value="ECO:0007669"/>
    <property type="project" value="TreeGrafter"/>
</dbReference>
<protein>
    <submittedName>
        <fullName evidence="4">F-box/LRR-repeat protein 7</fullName>
    </submittedName>
</protein>
<proteinExistence type="predicted"/>
<evidence type="ECO:0000313" key="4">
    <source>
        <dbReference type="RefSeq" id="XP_003743121.1"/>
    </source>
</evidence>
<dbReference type="GeneID" id="100906498"/>
<dbReference type="PROSITE" id="PS50181">
    <property type="entry name" value="FBOX"/>
    <property type="match status" value="1"/>
</dbReference>
<dbReference type="Gene3D" id="3.80.10.10">
    <property type="entry name" value="Ribonuclease Inhibitor"/>
    <property type="match status" value="2"/>
</dbReference>
<evidence type="ECO:0000256" key="1">
    <source>
        <dbReference type="ARBA" id="ARBA00022786"/>
    </source>
</evidence>
<dbReference type="SUPFAM" id="SSF52047">
    <property type="entry name" value="RNI-like"/>
    <property type="match status" value="2"/>
</dbReference>
<dbReference type="InterPro" id="IPR001810">
    <property type="entry name" value="F-box_dom"/>
</dbReference>
<dbReference type="SUPFAM" id="SSF81383">
    <property type="entry name" value="F-box domain"/>
    <property type="match status" value="1"/>
</dbReference>
<dbReference type="KEGG" id="goe:100906498"/>
<accession>A0AAJ6VXT9</accession>
<feature type="domain" description="F-box" evidence="2">
    <location>
        <begin position="50"/>
        <end position="96"/>
    </location>
</feature>
<evidence type="ECO:0000313" key="3">
    <source>
        <dbReference type="Proteomes" id="UP000694867"/>
    </source>
</evidence>
<dbReference type="CDD" id="cd09917">
    <property type="entry name" value="F-box_SF"/>
    <property type="match status" value="1"/>
</dbReference>
<dbReference type="GO" id="GO:0019005">
    <property type="term" value="C:SCF ubiquitin ligase complex"/>
    <property type="evidence" value="ECO:0007669"/>
    <property type="project" value="TreeGrafter"/>
</dbReference>
<dbReference type="InterPro" id="IPR006553">
    <property type="entry name" value="Leu-rich_rpt_Cys-con_subtyp"/>
</dbReference>